<keyword evidence="3 4" id="KW-0012">Acyltransferase</keyword>
<dbReference type="Pfam" id="PF03588">
    <property type="entry name" value="Leu_Phe_trans"/>
    <property type="match status" value="1"/>
</dbReference>
<keyword evidence="1 4" id="KW-0963">Cytoplasm</keyword>
<dbReference type="AlphaFoldDB" id="A0A1I5FT13"/>
<dbReference type="NCBIfam" id="TIGR00667">
    <property type="entry name" value="aat"/>
    <property type="match status" value="1"/>
</dbReference>
<dbReference type="STRING" id="655353.SAMN04488056_104196"/>
<dbReference type="InterPro" id="IPR042203">
    <property type="entry name" value="Leu/Phe-tRNA_Trfase_C"/>
</dbReference>
<comment type="similarity">
    <text evidence="4">Belongs to the L/F-transferase family.</text>
</comment>
<dbReference type="GO" id="GO:0008914">
    <property type="term" value="F:leucyl-tRNA--protein transferase activity"/>
    <property type="evidence" value="ECO:0007669"/>
    <property type="project" value="UniProtKB-UniRule"/>
</dbReference>
<proteinExistence type="inferred from homology"/>
<dbReference type="FunFam" id="3.40.630.70:FF:000001">
    <property type="entry name" value="Leucyl/phenylalanyl-tRNA--protein transferase"/>
    <property type="match status" value="1"/>
</dbReference>
<comment type="subcellular location">
    <subcellularLocation>
        <location evidence="4">Cytoplasm</location>
    </subcellularLocation>
</comment>
<comment type="catalytic activity">
    <reaction evidence="4">
        <text>L-phenylalanyl-tRNA(Phe) + an N-terminal L-alpha-aminoacyl-[protein] = an N-terminal L-phenylalanyl-L-alpha-aminoacyl-[protein] + tRNA(Phe)</text>
        <dbReference type="Rhea" id="RHEA:43632"/>
        <dbReference type="Rhea" id="RHEA-COMP:9668"/>
        <dbReference type="Rhea" id="RHEA-COMP:9699"/>
        <dbReference type="Rhea" id="RHEA-COMP:10636"/>
        <dbReference type="Rhea" id="RHEA-COMP:10637"/>
        <dbReference type="ChEBI" id="CHEBI:78442"/>
        <dbReference type="ChEBI" id="CHEBI:78531"/>
        <dbReference type="ChEBI" id="CHEBI:78597"/>
        <dbReference type="ChEBI" id="CHEBI:83561"/>
        <dbReference type="EC" id="2.3.2.6"/>
    </reaction>
</comment>
<dbReference type="GO" id="GO:0005737">
    <property type="term" value="C:cytoplasm"/>
    <property type="evidence" value="ECO:0007669"/>
    <property type="project" value="UniProtKB-SubCell"/>
</dbReference>
<dbReference type="HAMAP" id="MF_00688">
    <property type="entry name" value="Leu_Phe_trans"/>
    <property type="match status" value="1"/>
</dbReference>
<keyword evidence="6" id="KW-1185">Reference proteome</keyword>
<evidence type="ECO:0000313" key="6">
    <source>
        <dbReference type="Proteomes" id="UP000199236"/>
    </source>
</evidence>
<evidence type="ECO:0000313" key="5">
    <source>
        <dbReference type="EMBL" id="SFO26944.1"/>
    </source>
</evidence>
<dbReference type="Proteomes" id="UP000199236">
    <property type="component" value="Unassembled WGS sequence"/>
</dbReference>
<dbReference type="Gene3D" id="3.40.630.70">
    <property type="entry name" value="Leucyl/phenylalanyl-tRNA-protein transferase, C-terminal domain"/>
    <property type="match status" value="1"/>
</dbReference>
<dbReference type="GO" id="GO:0030163">
    <property type="term" value="P:protein catabolic process"/>
    <property type="evidence" value="ECO:0007669"/>
    <property type="project" value="UniProtKB-UniRule"/>
</dbReference>
<dbReference type="PANTHER" id="PTHR30098">
    <property type="entry name" value="LEUCYL/PHENYLALANYL-TRNA--PROTEIN TRANSFERASE"/>
    <property type="match status" value="1"/>
</dbReference>
<evidence type="ECO:0000256" key="1">
    <source>
        <dbReference type="ARBA" id="ARBA00022490"/>
    </source>
</evidence>
<protein>
    <recommendedName>
        <fullName evidence="4">Leucyl/phenylalanyl-tRNA--protein transferase</fullName>
        <ecNumber evidence="4">2.3.2.6</ecNumber>
    </recommendedName>
    <alternativeName>
        <fullName evidence="4">L/F-transferase</fullName>
    </alternativeName>
    <alternativeName>
        <fullName evidence="4">Leucyltransferase</fullName>
    </alternativeName>
    <alternativeName>
        <fullName evidence="4">Phenyalanyltransferase</fullName>
    </alternativeName>
</protein>
<dbReference type="InterPro" id="IPR016181">
    <property type="entry name" value="Acyl_CoA_acyltransferase"/>
</dbReference>
<reference evidence="5 6" key="1">
    <citation type="submission" date="2016-10" db="EMBL/GenBank/DDBJ databases">
        <authorList>
            <person name="de Groot N.N."/>
        </authorList>
    </citation>
    <scope>NUCLEOTIDE SEQUENCE [LARGE SCALE GENOMIC DNA]</scope>
    <source>
        <strain evidence="5 6">CGMCC 1.9157</strain>
    </source>
</reference>
<dbReference type="EMBL" id="FOVR01000004">
    <property type="protein sequence ID" value="SFO26944.1"/>
    <property type="molecule type" value="Genomic_DNA"/>
</dbReference>
<keyword evidence="2 4" id="KW-0808">Transferase</keyword>
<dbReference type="PANTHER" id="PTHR30098:SF2">
    <property type="entry name" value="LEUCYL_PHENYLALANYL-TRNA--PROTEIN TRANSFERASE"/>
    <property type="match status" value="1"/>
</dbReference>
<comment type="function">
    <text evidence="4">Functions in the N-end rule pathway of protein degradation where it conjugates Leu, Phe and, less efficiently, Met from aminoacyl-tRNAs to the N-termini of proteins containing an N-terminal arginine or lysine.</text>
</comment>
<dbReference type="EC" id="2.3.2.6" evidence="4"/>
<evidence type="ECO:0000256" key="3">
    <source>
        <dbReference type="ARBA" id="ARBA00023315"/>
    </source>
</evidence>
<evidence type="ECO:0000256" key="2">
    <source>
        <dbReference type="ARBA" id="ARBA00022679"/>
    </source>
</evidence>
<dbReference type="InterPro" id="IPR004616">
    <property type="entry name" value="Leu/Phe-tRNA_Trfase"/>
</dbReference>
<name>A0A1I5FT13_9HYPH</name>
<accession>A0A1I5FT13</accession>
<gene>
    <name evidence="4" type="primary">aat</name>
    <name evidence="5" type="ORF">SAMN04488056_104196</name>
</gene>
<organism evidence="5 6">
    <name type="scientific">Cohaesibacter marisflavi</name>
    <dbReference type="NCBI Taxonomy" id="655353"/>
    <lineage>
        <taxon>Bacteria</taxon>
        <taxon>Pseudomonadati</taxon>
        <taxon>Pseudomonadota</taxon>
        <taxon>Alphaproteobacteria</taxon>
        <taxon>Hyphomicrobiales</taxon>
        <taxon>Cohaesibacteraceae</taxon>
    </lineage>
</organism>
<sequence>MKTAHIGRGLLRSKGDNCTNCKESCGKVPSMTDDSSFMEITPQILLRAYACGIFPMAESADDPSMFWIEPELRGIIPLDAFHIPKRMRRTMRTTPFQIRVDTDFGGVMDACAEAAPDRPTTWINPQIHMLYRELFDMGHCHSVEVWDGERLVGGLYGVSLGRAFFGESMFSRERDTSKMALIHLVERLNAGGFTLLDTQFITDHLKQFGTIEIPKEEYHALLDHAMHTRADFYALDKETEDEA</sequence>
<evidence type="ECO:0000256" key="4">
    <source>
        <dbReference type="HAMAP-Rule" id="MF_00688"/>
    </source>
</evidence>
<comment type="catalytic activity">
    <reaction evidence="4">
        <text>N-terminal L-lysyl-[protein] + L-leucyl-tRNA(Leu) = N-terminal L-leucyl-L-lysyl-[protein] + tRNA(Leu) + H(+)</text>
        <dbReference type="Rhea" id="RHEA:12340"/>
        <dbReference type="Rhea" id="RHEA-COMP:9613"/>
        <dbReference type="Rhea" id="RHEA-COMP:9622"/>
        <dbReference type="Rhea" id="RHEA-COMP:12670"/>
        <dbReference type="Rhea" id="RHEA-COMP:12671"/>
        <dbReference type="ChEBI" id="CHEBI:15378"/>
        <dbReference type="ChEBI" id="CHEBI:65249"/>
        <dbReference type="ChEBI" id="CHEBI:78442"/>
        <dbReference type="ChEBI" id="CHEBI:78494"/>
        <dbReference type="ChEBI" id="CHEBI:133043"/>
        <dbReference type="EC" id="2.3.2.6"/>
    </reaction>
</comment>
<comment type="catalytic activity">
    <reaction evidence="4">
        <text>N-terminal L-arginyl-[protein] + L-leucyl-tRNA(Leu) = N-terminal L-leucyl-L-arginyl-[protein] + tRNA(Leu) + H(+)</text>
        <dbReference type="Rhea" id="RHEA:50416"/>
        <dbReference type="Rhea" id="RHEA-COMP:9613"/>
        <dbReference type="Rhea" id="RHEA-COMP:9622"/>
        <dbReference type="Rhea" id="RHEA-COMP:12672"/>
        <dbReference type="Rhea" id="RHEA-COMP:12673"/>
        <dbReference type="ChEBI" id="CHEBI:15378"/>
        <dbReference type="ChEBI" id="CHEBI:64719"/>
        <dbReference type="ChEBI" id="CHEBI:78442"/>
        <dbReference type="ChEBI" id="CHEBI:78494"/>
        <dbReference type="ChEBI" id="CHEBI:133044"/>
        <dbReference type="EC" id="2.3.2.6"/>
    </reaction>
</comment>
<dbReference type="SUPFAM" id="SSF55729">
    <property type="entry name" value="Acyl-CoA N-acyltransferases (Nat)"/>
    <property type="match status" value="1"/>
</dbReference>